<feature type="binding site" evidence="8">
    <location>
        <position position="199"/>
    </location>
    <ligand>
        <name>ATP</name>
        <dbReference type="ChEBI" id="CHEBI:30616"/>
    </ligand>
</feature>
<feature type="binding site" evidence="8">
    <location>
        <position position="177"/>
    </location>
    <ligand>
        <name>ATP</name>
        <dbReference type="ChEBI" id="CHEBI:30616"/>
    </ligand>
</feature>
<evidence type="ECO:0000256" key="1">
    <source>
        <dbReference type="ARBA" id="ARBA00005859"/>
    </source>
</evidence>
<comment type="pathway">
    <text evidence="8">Cofactor biosynthesis; NAD(+) biosynthesis; NAD(+) from deamido-NAD(+) (ammonia route): step 1/1.</text>
</comment>
<dbReference type="NCBIfam" id="NF010587">
    <property type="entry name" value="PRK13980.1"/>
    <property type="match status" value="1"/>
</dbReference>
<evidence type="ECO:0000256" key="9">
    <source>
        <dbReference type="RuleBase" id="RU003811"/>
    </source>
</evidence>
<dbReference type="InterPro" id="IPR003694">
    <property type="entry name" value="NAD_synthase"/>
</dbReference>
<evidence type="ECO:0000259" key="11">
    <source>
        <dbReference type="Pfam" id="PF02540"/>
    </source>
</evidence>
<reference evidence="12" key="1">
    <citation type="journal article" date="2020" name="mSystems">
        <title>Genome- and Community-Level Interaction Insights into Carbon Utilization and Element Cycling Functions of Hydrothermarchaeota in Hydrothermal Sediment.</title>
        <authorList>
            <person name="Zhou Z."/>
            <person name="Liu Y."/>
            <person name="Xu W."/>
            <person name="Pan J."/>
            <person name="Luo Z.H."/>
            <person name="Li M."/>
        </authorList>
    </citation>
    <scope>NUCLEOTIDE SEQUENCE [LARGE SCALE GENOMIC DNA]</scope>
    <source>
        <strain evidence="12">SpSt-1074</strain>
    </source>
</reference>
<gene>
    <name evidence="8" type="primary">nadE</name>
    <name evidence="12" type="ORF">ENM31_03165</name>
</gene>
<dbReference type="EC" id="6.3.1.5" evidence="8 10"/>
<accession>A0A7J3VTL4</accession>
<evidence type="ECO:0000256" key="7">
    <source>
        <dbReference type="ARBA" id="ARBA00023027"/>
    </source>
</evidence>
<evidence type="ECO:0000256" key="4">
    <source>
        <dbReference type="ARBA" id="ARBA00022741"/>
    </source>
</evidence>
<dbReference type="GO" id="GO:0046872">
    <property type="term" value="F:metal ion binding"/>
    <property type="evidence" value="ECO:0007669"/>
    <property type="project" value="UniProtKB-KW"/>
</dbReference>
<keyword evidence="7 8" id="KW-0520">NAD</keyword>
<keyword evidence="3 8" id="KW-0479">Metal-binding</keyword>
<keyword evidence="2 8" id="KW-0436">Ligase</keyword>
<protein>
    <recommendedName>
        <fullName evidence="8 10">NH(3)-dependent NAD(+) synthetase</fullName>
        <ecNumber evidence="8 10">6.3.1.5</ecNumber>
    </recommendedName>
</protein>
<comment type="subunit">
    <text evidence="8">Homodimer.</text>
</comment>
<dbReference type="CDD" id="cd00553">
    <property type="entry name" value="NAD_synthase"/>
    <property type="match status" value="1"/>
</dbReference>
<sequence length="273" mass="29664">MPSARKILDEMLRLDYGQTAESVERFISSVVDSSGASGVVVGLSGGVDSSAVAVLCTRALSEKKVLGLIMPAEFTPAQDVEDAEQLAEKLGINTATIPISSIVNSFKTQLGVHVSDPVKMPLANLRARIRMAVLYFYANKQNLLVAGTGDRSELLLGYYTKYGDAGVDFLPVAGIYKTQLRHLSKHLGVPERIAFKPSSPQLYPGHRAVDELPADYDVLDPILYALFDKSLTAEQVVALGFDEGLVQEVLSRFERSRHKRETPPVGPKPVPLV</sequence>
<keyword evidence="6 8" id="KW-0460">Magnesium</keyword>
<feature type="binding site" evidence="8">
    <location>
        <position position="153"/>
    </location>
    <ligand>
        <name>Mg(2+)</name>
        <dbReference type="ChEBI" id="CHEBI:18420"/>
    </ligand>
</feature>
<dbReference type="InterPro" id="IPR022310">
    <property type="entry name" value="NAD/GMP_synthase"/>
</dbReference>
<dbReference type="GO" id="GO:0004359">
    <property type="term" value="F:glutaminase activity"/>
    <property type="evidence" value="ECO:0007669"/>
    <property type="project" value="InterPro"/>
</dbReference>
<name>A0A7J3VTL4_CALS0</name>
<feature type="binding site" evidence="8">
    <location>
        <position position="48"/>
    </location>
    <ligand>
        <name>Mg(2+)</name>
        <dbReference type="ChEBI" id="CHEBI:18420"/>
    </ligand>
</feature>
<feature type="binding site" description="in other chain" evidence="8">
    <location>
        <begin position="258"/>
        <end position="259"/>
    </location>
    <ligand>
        <name>deamido-NAD(+)</name>
        <dbReference type="ChEBI" id="CHEBI:58437"/>
        <note>ligand shared between two neighboring subunits</note>
    </ligand>
</feature>
<organism evidence="12">
    <name type="scientific">Caldiarchaeum subterraneum</name>
    <dbReference type="NCBI Taxonomy" id="311458"/>
    <lineage>
        <taxon>Archaea</taxon>
        <taxon>Nitrososphaerota</taxon>
        <taxon>Candidatus Caldarchaeales</taxon>
        <taxon>Candidatus Caldarchaeaceae</taxon>
        <taxon>Candidatus Caldarchaeum</taxon>
    </lineage>
</organism>
<keyword evidence="5 8" id="KW-0067">ATP-binding</keyword>
<evidence type="ECO:0000256" key="2">
    <source>
        <dbReference type="ARBA" id="ARBA00022598"/>
    </source>
</evidence>
<dbReference type="GO" id="GO:0008795">
    <property type="term" value="F:NAD+ synthase activity"/>
    <property type="evidence" value="ECO:0007669"/>
    <property type="project" value="UniProtKB-UniRule"/>
</dbReference>
<evidence type="ECO:0000256" key="10">
    <source>
        <dbReference type="RuleBase" id="RU003812"/>
    </source>
</evidence>
<feature type="binding site" description="in other chain" evidence="8">
    <location>
        <position position="128"/>
    </location>
    <ligand>
        <name>deamido-NAD(+)</name>
        <dbReference type="ChEBI" id="CHEBI:58437"/>
        <note>ligand shared between two neighboring subunits</note>
    </ligand>
</feature>
<proteinExistence type="inferred from homology"/>
<feature type="binding site" evidence="8">
    <location>
        <begin position="42"/>
        <end position="49"/>
    </location>
    <ligand>
        <name>ATP</name>
        <dbReference type="ChEBI" id="CHEBI:30616"/>
    </ligand>
</feature>
<keyword evidence="4 8" id="KW-0547">Nucleotide-binding</keyword>
<evidence type="ECO:0000256" key="5">
    <source>
        <dbReference type="ARBA" id="ARBA00022840"/>
    </source>
</evidence>
<evidence type="ECO:0000256" key="8">
    <source>
        <dbReference type="HAMAP-Rule" id="MF_00193"/>
    </source>
</evidence>
<feature type="domain" description="NAD/GMP synthase" evidence="11">
    <location>
        <begin position="21"/>
        <end position="263"/>
    </location>
</feature>
<dbReference type="GO" id="GO:0009435">
    <property type="term" value="P:NAD+ biosynthetic process"/>
    <property type="evidence" value="ECO:0007669"/>
    <property type="project" value="UniProtKB-UniRule"/>
</dbReference>
<feature type="binding site" evidence="8">
    <location>
        <position position="148"/>
    </location>
    <ligand>
        <name>ATP</name>
        <dbReference type="ChEBI" id="CHEBI:30616"/>
    </ligand>
</feature>
<dbReference type="FunFam" id="3.40.50.620:FF:000106">
    <property type="entry name" value="Glutamine-dependent NAD(+) synthetase"/>
    <property type="match status" value="1"/>
</dbReference>
<evidence type="ECO:0000256" key="6">
    <source>
        <dbReference type="ARBA" id="ARBA00022842"/>
    </source>
</evidence>
<dbReference type="NCBIfam" id="TIGR00552">
    <property type="entry name" value="nadE"/>
    <property type="match status" value="1"/>
</dbReference>
<dbReference type="HAMAP" id="MF_00193">
    <property type="entry name" value="NadE_ammonia_dep"/>
    <property type="match status" value="1"/>
</dbReference>
<dbReference type="EMBL" id="DRXH01000109">
    <property type="protein sequence ID" value="HHM44282.1"/>
    <property type="molecule type" value="Genomic_DNA"/>
</dbReference>
<dbReference type="Gene3D" id="3.40.50.620">
    <property type="entry name" value="HUPs"/>
    <property type="match status" value="1"/>
</dbReference>
<evidence type="ECO:0000313" key="12">
    <source>
        <dbReference type="EMBL" id="HHM44282.1"/>
    </source>
</evidence>
<feature type="binding site" evidence="8">
    <location>
        <position position="168"/>
    </location>
    <ligand>
        <name>deamido-NAD(+)</name>
        <dbReference type="ChEBI" id="CHEBI:58437"/>
        <note>ligand shared between two neighboring subunits</note>
    </ligand>
</feature>
<comment type="function">
    <text evidence="8">Catalyzes the ATP-dependent amidation of deamido-NAD to form NAD. Uses ammonia as a nitrogen source.</text>
</comment>
<dbReference type="GO" id="GO:0005524">
    <property type="term" value="F:ATP binding"/>
    <property type="evidence" value="ECO:0007669"/>
    <property type="project" value="UniProtKB-UniRule"/>
</dbReference>
<feature type="binding site" description="in other chain" evidence="8">
    <location>
        <position position="161"/>
    </location>
    <ligand>
        <name>deamido-NAD(+)</name>
        <dbReference type="ChEBI" id="CHEBI:58437"/>
        <note>ligand shared between two neighboring subunits</note>
    </ligand>
</feature>
<dbReference type="GO" id="GO:0003952">
    <property type="term" value="F:NAD+ synthase (glutamine-hydrolyzing) activity"/>
    <property type="evidence" value="ECO:0007669"/>
    <property type="project" value="InterPro"/>
</dbReference>
<dbReference type="Pfam" id="PF02540">
    <property type="entry name" value="NAD_synthase"/>
    <property type="match status" value="1"/>
</dbReference>
<dbReference type="SUPFAM" id="SSF52402">
    <property type="entry name" value="Adenine nucleotide alpha hydrolases-like"/>
    <property type="match status" value="1"/>
</dbReference>
<dbReference type="PANTHER" id="PTHR23090:SF9">
    <property type="entry name" value="GLUTAMINE-DEPENDENT NAD(+) SYNTHETASE"/>
    <property type="match status" value="1"/>
</dbReference>
<dbReference type="InterPro" id="IPR022926">
    <property type="entry name" value="NH(3)-dep_NAD(+)_synth"/>
</dbReference>
<comment type="caution">
    <text evidence="12">The sequence shown here is derived from an EMBL/GenBank/DDBJ whole genome shotgun (WGS) entry which is preliminary data.</text>
</comment>
<dbReference type="UniPathway" id="UPA00253">
    <property type="reaction ID" value="UER00333"/>
</dbReference>
<comment type="similarity">
    <text evidence="1 8 9">Belongs to the NAD synthetase family.</text>
</comment>
<dbReference type="AlphaFoldDB" id="A0A7J3VTL4"/>
<dbReference type="PANTHER" id="PTHR23090">
    <property type="entry name" value="NH 3 /GLUTAMINE-DEPENDENT NAD + SYNTHETASE"/>
    <property type="match status" value="1"/>
</dbReference>
<evidence type="ECO:0000256" key="3">
    <source>
        <dbReference type="ARBA" id="ARBA00022723"/>
    </source>
</evidence>
<dbReference type="GO" id="GO:0005737">
    <property type="term" value="C:cytoplasm"/>
    <property type="evidence" value="ECO:0007669"/>
    <property type="project" value="InterPro"/>
</dbReference>
<comment type="catalytic activity">
    <reaction evidence="8 10">
        <text>deamido-NAD(+) + NH4(+) + ATP = AMP + diphosphate + NAD(+) + H(+)</text>
        <dbReference type="Rhea" id="RHEA:21188"/>
        <dbReference type="ChEBI" id="CHEBI:15378"/>
        <dbReference type="ChEBI" id="CHEBI:28938"/>
        <dbReference type="ChEBI" id="CHEBI:30616"/>
        <dbReference type="ChEBI" id="CHEBI:33019"/>
        <dbReference type="ChEBI" id="CHEBI:57540"/>
        <dbReference type="ChEBI" id="CHEBI:58437"/>
        <dbReference type="ChEBI" id="CHEBI:456215"/>
        <dbReference type="EC" id="6.3.1.5"/>
    </reaction>
</comment>
<dbReference type="InterPro" id="IPR014729">
    <property type="entry name" value="Rossmann-like_a/b/a_fold"/>
</dbReference>